<dbReference type="Pfam" id="PF00648">
    <property type="entry name" value="Peptidase_C2"/>
    <property type="match status" value="1"/>
</dbReference>
<evidence type="ECO:0000313" key="4">
    <source>
        <dbReference type="Proteomes" id="UP001501586"/>
    </source>
</evidence>
<accession>A0ABP8ELG7</accession>
<comment type="similarity">
    <text evidence="1">Belongs to the peptidase C2 family.</text>
</comment>
<proteinExistence type="inferred from homology"/>
<dbReference type="SUPFAM" id="SSF54001">
    <property type="entry name" value="Cysteine proteinases"/>
    <property type="match status" value="1"/>
</dbReference>
<evidence type="ECO:0000259" key="2">
    <source>
        <dbReference type="Pfam" id="PF00648"/>
    </source>
</evidence>
<organism evidence="3 4">
    <name type="scientific">Brevibacterium daeguense</name>
    <dbReference type="NCBI Taxonomy" id="909936"/>
    <lineage>
        <taxon>Bacteria</taxon>
        <taxon>Bacillati</taxon>
        <taxon>Actinomycetota</taxon>
        <taxon>Actinomycetes</taxon>
        <taxon>Micrococcales</taxon>
        <taxon>Brevibacteriaceae</taxon>
        <taxon>Brevibacterium</taxon>
    </lineage>
</organism>
<dbReference type="InterPro" id="IPR001300">
    <property type="entry name" value="Peptidase_C2_calpain_cat"/>
</dbReference>
<evidence type="ECO:0000313" key="3">
    <source>
        <dbReference type="EMBL" id="GAA4284791.1"/>
    </source>
</evidence>
<evidence type="ECO:0000256" key="1">
    <source>
        <dbReference type="ARBA" id="ARBA00007623"/>
    </source>
</evidence>
<sequence>MLPVSPRLSPLVSPAARVDAAERLRRLLAIEPAPRADLGALSAELSASAWRTSTVRGRLLRRLGLLDSAGPAVLELLGEHLTAAEAARVLDTVPALEPRTRGPACAVPAARPVPGRAEHVRQGRLGDCWFIAVLAACEHAWPGFIASLLRPLPNGLVQVRLHTPLPRWITLSDRVPPRHRAGDRRLRPNGASLVEKALAIAHGRGSYRRTQFNFAGTAFRLLTGRWCPARPVPRTLRPAAAWLGAGRPVLASTLIRPGGSFMLHREDDPDRSIAFMDGHVYVVMEVASFTEDGCREPGLAPRVHVRNPHGGAEGEPRRTDLYLSAAQFRRAFISVNVGPRAPAAP</sequence>
<keyword evidence="4" id="KW-1185">Reference proteome</keyword>
<dbReference type="RefSeq" id="WP_236862765.1">
    <property type="nucleotide sequence ID" value="NZ_BAABAZ010000006.1"/>
</dbReference>
<dbReference type="InterPro" id="IPR038765">
    <property type="entry name" value="Papain-like_cys_pep_sf"/>
</dbReference>
<name>A0ABP8ELG7_9MICO</name>
<protein>
    <recommendedName>
        <fullName evidence="2">Calpain catalytic domain-containing protein</fullName>
    </recommendedName>
</protein>
<reference evidence="4" key="1">
    <citation type="journal article" date="2019" name="Int. J. Syst. Evol. Microbiol.">
        <title>The Global Catalogue of Microorganisms (GCM) 10K type strain sequencing project: providing services to taxonomists for standard genome sequencing and annotation.</title>
        <authorList>
            <consortium name="The Broad Institute Genomics Platform"/>
            <consortium name="The Broad Institute Genome Sequencing Center for Infectious Disease"/>
            <person name="Wu L."/>
            <person name="Ma J."/>
        </authorList>
    </citation>
    <scope>NUCLEOTIDE SEQUENCE [LARGE SCALE GENOMIC DNA]</scope>
    <source>
        <strain evidence="4">JCM 17458</strain>
    </source>
</reference>
<dbReference type="EMBL" id="BAABAZ010000006">
    <property type="protein sequence ID" value="GAA4284791.1"/>
    <property type="molecule type" value="Genomic_DNA"/>
</dbReference>
<gene>
    <name evidence="3" type="ORF">GCM10022261_23220</name>
</gene>
<dbReference type="InterPro" id="IPR000169">
    <property type="entry name" value="Pept_cys_AS"/>
</dbReference>
<comment type="caution">
    <text evidence="3">The sequence shown here is derived from an EMBL/GenBank/DDBJ whole genome shotgun (WGS) entry which is preliminary data.</text>
</comment>
<dbReference type="PROSITE" id="PS00139">
    <property type="entry name" value="THIOL_PROTEASE_CYS"/>
    <property type="match status" value="1"/>
</dbReference>
<feature type="domain" description="Calpain catalytic" evidence="2">
    <location>
        <begin position="118"/>
        <end position="313"/>
    </location>
</feature>
<dbReference type="Proteomes" id="UP001501586">
    <property type="component" value="Unassembled WGS sequence"/>
</dbReference>